<evidence type="ECO:0000313" key="1">
    <source>
        <dbReference type="EMBL" id="EMI52793.1"/>
    </source>
</evidence>
<dbReference type="EMBL" id="ANOH01000405">
    <property type="protein sequence ID" value="EMI52793.1"/>
    <property type="molecule type" value="Genomic_DNA"/>
</dbReference>
<evidence type="ECO:0000313" key="2">
    <source>
        <dbReference type="Proteomes" id="UP000011885"/>
    </source>
</evidence>
<gene>
    <name evidence="1" type="ORF">RSSM_05781</name>
</gene>
<organism evidence="1 2">
    <name type="scientific">Rhodopirellula sallentina SM41</name>
    <dbReference type="NCBI Taxonomy" id="1263870"/>
    <lineage>
        <taxon>Bacteria</taxon>
        <taxon>Pseudomonadati</taxon>
        <taxon>Planctomycetota</taxon>
        <taxon>Planctomycetia</taxon>
        <taxon>Pirellulales</taxon>
        <taxon>Pirellulaceae</taxon>
        <taxon>Rhodopirellula</taxon>
    </lineage>
</organism>
<name>M5U9W0_9BACT</name>
<comment type="caution">
    <text evidence="1">The sequence shown here is derived from an EMBL/GenBank/DDBJ whole genome shotgun (WGS) entry which is preliminary data.</text>
</comment>
<dbReference type="AlphaFoldDB" id="M5U9W0"/>
<sequence>MGLSSLTFAVTQQPASGRCTFQSNALFDQPVLKAVRMDRKVAAGNPVPFVSNLLSLF</sequence>
<protein>
    <submittedName>
        <fullName evidence="1">Uncharacterized protein</fullName>
    </submittedName>
</protein>
<dbReference type="PATRIC" id="fig|1263870.3.peg.6124"/>
<keyword evidence="2" id="KW-1185">Reference proteome</keyword>
<dbReference type="Proteomes" id="UP000011885">
    <property type="component" value="Unassembled WGS sequence"/>
</dbReference>
<accession>M5U9W0</accession>
<reference evidence="1 2" key="1">
    <citation type="journal article" date="2013" name="Mar. Genomics">
        <title>Expression of sulfatases in Rhodopirellula baltica and the diversity of sulfatases in the genus Rhodopirellula.</title>
        <authorList>
            <person name="Wegner C.E."/>
            <person name="Richter-Heitmann T."/>
            <person name="Klindworth A."/>
            <person name="Klockow C."/>
            <person name="Richter M."/>
            <person name="Achstetter T."/>
            <person name="Glockner F.O."/>
            <person name="Harder J."/>
        </authorList>
    </citation>
    <scope>NUCLEOTIDE SEQUENCE [LARGE SCALE GENOMIC DNA]</scope>
    <source>
        <strain evidence="1 2">SM41</strain>
    </source>
</reference>
<proteinExistence type="predicted"/>